<keyword evidence="1" id="KW-0812">Transmembrane</keyword>
<dbReference type="Proteomes" id="UP000593567">
    <property type="component" value="Unassembled WGS sequence"/>
</dbReference>
<feature type="transmembrane region" description="Helical" evidence="1">
    <location>
        <begin position="12"/>
        <end position="38"/>
    </location>
</feature>
<evidence type="ECO:0000313" key="2">
    <source>
        <dbReference type="EMBL" id="KAF6022906.1"/>
    </source>
</evidence>
<keyword evidence="3" id="KW-1185">Reference proteome</keyword>
<comment type="caution">
    <text evidence="2">The sequence shown here is derived from an EMBL/GenBank/DDBJ whole genome shotgun (WGS) entry which is preliminary data.</text>
</comment>
<accession>A0A7J7JB74</accession>
<name>A0A7J7JB74_BUGNE</name>
<evidence type="ECO:0000313" key="3">
    <source>
        <dbReference type="Proteomes" id="UP000593567"/>
    </source>
</evidence>
<gene>
    <name evidence="2" type="ORF">EB796_018792</name>
</gene>
<keyword evidence="1" id="KW-1133">Transmembrane helix</keyword>
<sequence length="114" mass="13221">MTEKIEATQDAFGAAMFTIAVILTYTFCITCIIAGFSFRKRRLIEQEREASQFLKYRRDILQSNILMVAEATRRSRRESNHTLLSSNYTIENDQCESTITDDRDQEIISELDIV</sequence>
<dbReference type="EMBL" id="VXIV02002791">
    <property type="protein sequence ID" value="KAF6022906.1"/>
    <property type="molecule type" value="Genomic_DNA"/>
</dbReference>
<dbReference type="AlphaFoldDB" id="A0A7J7JB74"/>
<organism evidence="2 3">
    <name type="scientific">Bugula neritina</name>
    <name type="common">Brown bryozoan</name>
    <name type="synonym">Sertularia neritina</name>
    <dbReference type="NCBI Taxonomy" id="10212"/>
    <lineage>
        <taxon>Eukaryota</taxon>
        <taxon>Metazoa</taxon>
        <taxon>Spiralia</taxon>
        <taxon>Lophotrochozoa</taxon>
        <taxon>Bryozoa</taxon>
        <taxon>Gymnolaemata</taxon>
        <taxon>Cheilostomatida</taxon>
        <taxon>Flustrina</taxon>
        <taxon>Buguloidea</taxon>
        <taxon>Bugulidae</taxon>
        <taxon>Bugula</taxon>
    </lineage>
</organism>
<evidence type="ECO:0000256" key="1">
    <source>
        <dbReference type="SAM" id="Phobius"/>
    </source>
</evidence>
<protein>
    <submittedName>
        <fullName evidence="2">Uncharacterized protein</fullName>
    </submittedName>
</protein>
<keyword evidence="1" id="KW-0472">Membrane</keyword>
<proteinExistence type="predicted"/>
<reference evidence="2" key="1">
    <citation type="submission" date="2020-06" db="EMBL/GenBank/DDBJ databases">
        <title>Draft genome of Bugula neritina, a colonial animal packing powerful symbionts and potential medicines.</title>
        <authorList>
            <person name="Rayko M."/>
        </authorList>
    </citation>
    <scope>NUCLEOTIDE SEQUENCE [LARGE SCALE GENOMIC DNA]</scope>
    <source>
        <strain evidence="2">Kwan_BN1</strain>
    </source>
</reference>